<evidence type="ECO:0000259" key="13">
    <source>
        <dbReference type="Pfam" id="PF02745"/>
    </source>
</evidence>
<keyword evidence="10" id="KW-0484">Methanogenesis</keyword>
<keyword evidence="7" id="KW-0533">Nickel</keyword>
<evidence type="ECO:0000256" key="2">
    <source>
        <dbReference type="ARBA" id="ARBA00005149"/>
    </source>
</evidence>
<evidence type="ECO:0000313" key="15">
    <source>
        <dbReference type="Proteomes" id="UP000186940"/>
    </source>
</evidence>
<dbReference type="AlphaFoldDB" id="A0A1F2P729"/>
<evidence type="ECO:0000259" key="12">
    <source>
        <dbReference type="Pfam" id="PF02249"/>
    </source>
</evidence>
<evidence type="ECO:0000256" key="9">
    <source>
        <dbReference type="ARBA" id="ARBA00022723"/>
    </source>
</evidence>
<dbReference type="SUPFAM" id="SSF48081">
    <property type="entry name" value="Methyl-coenzyme M reductase alpha and beta chain C-terminal domain"/>
    <property type="match status" value="1"/>
</dbReference>
<keyword evidence="15" id="KW-1185">Reference proteome</keyword>
<dbReference type="InterPro" id="IPR003183">
    <property type="entry name" value="Me_CoM_Rdtase_asu_N"/>
</dbReference>
<dbReference type="EMBL" id="LYOS01000008">
    <property type="protein sequence ID" value="OFV67100.1"/>
    <property type="molecule type" value="Genomic_DNA"/>
</dbReference>
<feature type="domain" description="Methyl-coenzyme M reductase alpha subunit C-terminal" evidence="12">
    <location>
        <begin position="321"/>
        <end position="444"/>
    </location>
</feature>
<dbReference type="Gene3D" id="1.20.840.10">
    <property type="entry name" value="Methyl-coenzyme M reductase, alpha/beta subunit, C-terminal"/>
    <property type="match status" value="1"/>
</dbReference>
<evidence type="ECO:0000256" key="6">
    <source>
        <dbReference type="ARBA" id="ARBA00022481"/>
    </source>
</evidence>
<keyword evidence="9" id="KW-0479">Metal-binding</keyword>
<dbReference type="GO" id="GO:0050524">
    <property type="term" value="F:coenzyme-B sulfoethylthiotransferase activity"/>
    <property type="evidence" value="ECO:0007669"/>
    <property type="project" value="UniProtKB-EC"/>
</dbReference>
<dbReference type="EC" id="2.8.4.1" evidence="5"/>
<gene>
    <name evidence="14" type="ORF">SCAL_001725</name>
</gene>
<sequence>MDEKILDDFKRIFKEEDPTKRETQFYNFGGRTQSKAKREFIESAKRIAETRGIPGYQGDREDFGVPLGSRYLEPYHIAGTDTFCEMDDIHQINNAAIQQMGDDIKRTAINGLDLPHRVLQQKVGIAVTPETINRYLEAVNHSIVGGALAQEHMAEINPNMSKDGYAKIITGDDELVDRIDSRFVIDINKEYPKEMAEKLKSKIGNHLYQVARIPTIGVRIADGSVVHRWNGNQSALAFVSTYNLGGGSILAEFSLTVKHMAYMLIGTPTWPRRGPRGANEPIGIPNGYIGDFCQADAVNDDPVHYCMEAMAVSGAIYGLYWFSSYVVGGIGGPNTFASPFTSELLTDFTYHISDWVKEKYGGYVACKPSFDVIREVTEEVNFYAMEQYDKYPLLLEHHWGGVIRILNLNAASAIGVGFATGNSTAASIANYYSGGFLQKEAWGRNNVGVGDAAEQLNIPNSVSIRPEEGVIPELKSPNIPEDSYSASHFVSLPAASFSAHRARGDAWCLSPLVKVAFADPSLTFDFKHVREEIAKGARREFVPSGMRDPITPEGR</sequence>
<evidence type="ECO:0000256" key="5">
    <source>
        <dbReference type="ARBA" id="ARBA00013271"/>
    </source>
</evidence>
<dbReference type="InterPro" id="IPR015823">
    <property type="entry name" value="Me_CoM_Rdtase_asu_N_sub2"/>
</dbReference>
<feature type="domain" description="Methyl-coenzyme M reductase alpha subunit N-terminal" evidence="13">
    <location>
        <begin position="4"/>
        <end position="266"/>
    </location>
</feature>
<dbReference type="SUPFAM" id="SSF55088">
    <property type="entry name" value="Methyl-coenzyme M reductase subunits"/>
    <property type="match status" value="1"/>
</dbReference>
<dbReference type="Proteomes" id="UP000186940">
    <property type="component" value="Unassembled WGS sequence"/>
</dbReference>
<dbReference type="Pfam" id="PF02249">
    <property type="entry name" value="MCR_alpha"/>
    <property type="match status" value="1"/>
</dbReference>
<name>A0A1F2P729_9EURY</name>
<evidence type="ECO:0000256" key="7">
    <source>
        <dbReference type="ARBA" id="ARBA00022596"/>
    </source>
</evidence>
<evidence type="ECO:0000256" key="8">
    <source>
        <dbReference type="ARBA" id="ARBA00022679"/>
    </source>
</evidence>
<dbReference type="Gene3D" id="3.90.390.10">
    <property type="entry name" value="Methyl-coenzyme M Reductase, Chain A, domain 1"/>
    <property type="match status" value="1"/>
</dbReference>
<dbReference type="InterPro" id="IPR008924">
    <property type="entry name" value="Me_CoM_Rdtase_asu/bsu_C"/>
</dbReference>
<keyword evidence="8" id="KW-0808">Transferase</keyword>
<dbReference type="Pfam" id="PF02745">
    <property type="entry name" value="MCR_alpha_N"/>
    <property type="match status" value="1"/>
</dbReference>
<dbReference type="InterPro" id="IPR009047">
    <property type="entry name" value="Me_CoM_Rdtase_asu_C"/>
</dbReference>
<dbReference type="PATRIC" id="fig|1838285.3.peg.1755"/>
<dbReference type="Gene3D" id="3.30.70.470">
    <property type="match status" value="1"/>
</dbReference>
<evidence type="ECO:0000256" key="3">
    <source>
        <dbReference type="ARBA" id="ARBA00010434"/>
    </source>
</evidence>
<protein>
    <recommendedName>
        <fullName evidence="5">coenzyme-B sulfoethylthiotransferase</fullName>
        <ecNumber evidence="5">2.8.4.1</ecNumber>
    </recommendedName>
</protein>
<comment type="caution">
    <text evidence="14">The sequence shown here is derived from an EMBL/GenBank/DDBJ whole genome shotgun (WGS) entry which is preliminary data.</text>
</comment>
<dbReference type="STRING" id="1838285.SCAL_001725"/>
<dbReference type="SMR" id="A0A1F2P729"/>
<keyword evidence="6" id="KW-0488">Methylation</keyword>
<accession>A0A1F2P729</accession>
<evidence type="ECO:0000256" key="1">
    <source>
        <dbReference type="ARBA" id="ARBA00001952"/>
    </source>
</evidence>
<dbReference type="InterPro" id="IPR009024">
    <property type="entry name" value="Me_CoM_Rdtase_Fd-like_fold"/>
</dbReference>
<comment type="catalytic activity">
    <reaction evidence="11">
        <text>coenzyme B + methyl-coenzyme M = methane + coenzyme M-coenzyme B heterodisulfide</text>
        <dbReference type="Rhea" id="RHEA:12532"/>
        <dbReference type="ChEBI" id="CHEBI:16183"/>
        <dbReference type="ChEBI" id="CHEBI:58286"/>
        <dbReference type="ChEBI" id="CHEBI:58411"/>
        <dbReference type="ChEBI" id="CHEBI:58596"/>
        <dbReference type="EC" id="2.8.4.1"/>
    </reaction>
    <physiologicalReaction direction="left-to-right" evidence="11">
        <dbReference type="Rhea" id="RHEA:12533"/>
    </physiologicalReaction>
</comment>
<evidence type="ECO:0000256" key="11">
    <source>
        <dbReference type="ARBA" id="ARBA00047772"/>
    </source>
</evidence>
<dbReference type="GO" id="GO:0015948">
    <property type="term" value="P:methanogenesis"/>
    <property type="evidence" value="ECO:0007669"/>
    <property type="project" value="UniProtKB-KW"/>
</dbReference>
<proteinExistence type="inferred from homology"/>
<evidence type="ECO:0000256" key="4">
    <source>
        <dbReference type="ARBA" id="ARBA00011155"/>
    </source>
</evidence>
<comment type="cofactor">
    <cofactor evidence="1">
        <name>coenzyme F430</name>
        <dbReference type="ChEBI" id="CHEBI:60540"/>
    </cofactor>
</comment>
<dbReference type="GO" id="GO:0046872">
    <property type="term" value="F:metal ion binding"/>
    <property type="evidence" value="ECO:0007669"/>
    <property type="project" value="UniProtKB-KW"/>
</dbReference>
<comment type="pathway">
    <text evidence="2">One-carbon metabolism; methyl-coenzyme M reduction; methane from methyl-coenzyme M: step 1/1.</text>
</comment>
<evidence type="ECO:0000256" key="10">
    <source>
        <dbReference type="ARBA" id="ARBA00022994"/>
    </source>
</evidence>
<organism evidence="14 15">
    <name type="scientific">Candidatus Syntropharchaeum caldarium</name>
    <dbReference type="NCBI Taxonomy" id="1838285"/>
    <lineage>
        <taxon>Archaea</taxon>
        <taxon>Methanobacteriati</taxon>
        <taxon>Methanobacteriota</taxon>
        <taxon>Stenosarchaea group</taxon>
        <taxon>Methanomicrobia</taxon>
        <taxon>Methanosarcinales</taxon>
        <taxon>ANME-2 cluster</taxon>
        <taxon>Candidatus Syntropharchaeum</taxon>
    </lineage>
</organism>
<comment type="subunit">
    <text evidence="4">MCR is a hexamer of two alpha, two beta, and two gamma chains, forming a dimer of heterotrimers.</text>
</comment>
<comment type="similarity">
    <text evidence="3">Belongs to the methyl-coenzyme M reductase alpha subunit family.</text>
</comment>
<evidence type="ECO:0000313" key="14">
    <source>
        <dbReference type="EMBL" id="OFV67100.1"/>
    </source>
</evidence>
<dbReference type="InterPro" id="IPR015811">
    <property type="entry name" value="Me_CoM_Rdtase_asu_N_sub1"/>
</dbReference>
<dbReference type="UniPathway" id="UPA00646">
    <property type="reaction ID" value="UER00699"/>
</dbReference>
<reference evidence="14" key="1">
    <citation type="submission" date="2016-05" db="EMBL/GenBank/DDBJ databases">
        <title>Microbial consortia oxidize butane by reversing methanogenesis.</title>
        <authorList>
            <person name="Laso-Perez R."/>
            <person name="Richter M."/>
            <person name="Wegener G."/>
            <person name="Musat F."/>
        </authorList>
    </citation>
    <scope>NUCLEOTIDE SEQUENCE [LARGE SCALE GENOMIC DNA]</scope>
    <source>
        <strain evidence="14">BOX2</strain>
    </source>
</reference>